<evidence type="ECO:0000313" key="1">
    <source>
        <dbReference type="EMBL" id="VEB87825.1"/>
    </source>
</evidence>
<reference evidence="1 2" key="1">
    <citation type="submission" date="2018-12" db="EMBL/GenBank/DDBJ databases">
        <authorList>
            <consortium name="Pathogen Informatics"/>
        </authorList>
    </citation>
    <scope>NUCLEOTIDE SEQUENCE [LARGE SCALE GENOMIC DNA]</scope>
    <source>
        <strain evidence="1 2">NCTC11075</strain>
    </source>
</reference>
<organism evidence="1 2">
    <name type="scientific">Citrobacter koseri</name>
    <name type="common">Citrobacter diversus</name>
    <dbReference type="NCBI Taxonomy" id="545"/>
    <lineage>
        <taxon>Bacteria</taxon>
        <taxon>Pseudomonadati</taxon>
        <taxon>Pseudomonadota</taxon>
        <taxon>Gammaproteobacteria</taxon>
        <taxon>Enterobacterales</taxon>
        <taxon>Enterobacteriaceae</taxon>
        <taxon>Citrobacter</taxon>
    </lineage>
</organism>
<dbReference type="EMBL" id="LR134204">
    <property type="protein sequence ID" value="VEB87825.1"/>
    <property type="molecule type" value="Genomic_DNA"/>
</dbReference>
<dbReference type="Proteomes" id="UP000270272">
    <property type="component" value="Chromosome"/>
</dbReference>
<dbReference type="AlphaFoldDB" id="A0A447UJG8"/>
<accession>A0A447UJG8</accession>
<protein>
    <submittedName>
        <fullName evidence="1">Uncharacterized protein</fullName>
    </submittedName>
</protein>
<gene>
    <name evidence="1" type="ORF">NCTC11075_01616</name>
</gene>
<name>A0A447UJG8_CITKO</name>
<evidence type="ECO:0000313" key="2">
    <source>
        <dbReference type="Proteomes" id="UP000270272"/>
    </source>
</evidence>
<sequence length="48" mass="5289">MAQAFMAHFHILNGIDIRYVRQPDAAANQLGAAKADGVRPDFFRNSDA</sequence>
<proteinExistence type="predicted"/>